<dbReference type="InterPro" id="IPR012347">
    <property type="entry name" value="Ferritin-like"/>
</dbReference>
<gene>
    <name evidence="1" type="primary">paaI</name>
    <name evidence="1" type="ORF">C7B45_12270</name>
</gene>
<dbReference type="InterPro" id="IPR007814">
    <property type="entry name" value="PaaA_PaaC"/>
</dbReference>
<comment type="caution">
    <text evidence="1">The sequence shown here is derived from an EMBL/GenBank/DDBJ whole genome shotgun (WGS) entry which is preliminary data.</text>
</comment>
<dbReference type="NCBIfam" id="TIGR02158">
    <property type="entry name" value="PA_CoA_Oxy3"/>
    <property type="match status" value="1"/>
</dbReference>
<organism evidence="1 2">
    <name type="scientific">Sulfobacillus acidophilus</name>
    <dbReference type="NCBI Taxonomy" id="53633"/>
    <lineage>
        <taxon>Bacteria</taxon>
        <taxon>Bacillati</taxon>
        <taxon>Bacillota</taxon>
        <taxon>Clostridia</taxon>
        <taxon>Eubacteriales</taxon>
        <taxon>Clostridiales Family XVII. Incertae Sedis</taxon>
        <taxon>Sulfobacillus</taxon>
    </lineage>
</organism>
<dbReference type="InterPro" id="IPR052703">
    <property type="entry name" value="Aromatic_CoA_ox/epox"/>
</dbReference>
<dbReference type="EMBL" id="PXYV01000043">
    <property type="protein sequence ID" value="PSR21087.1"/>
    <property type="molecule type" value="Genomic_DNA"/>
</dbReference>
<evidence type="ECO:0000313" key="2">
    <source>
        <dbReference type="Proteomes" id="UP000241848"/>
    </source>
</evidence>
<proteinExistence type="predicted"/>
<sequence length="239" mass="27679">MADDEWMMGHRGSEWLALAPDLEEDLALSSTSQDEMGHAKVLYDLLHDLGEPSADYHVYFRPANRWHHARVTALPKSSWAEWVVRRYFYEMFDQVRRSALERIPYPPLVGALKKMDREEAYHADHARSLMDILAHGGAESYGYLREAITDDWAYLADLFEWIGPDESWASWDVGELAPSAMRTRFESQVHQDFAIWGIYWPEGVPLATRKARHHDSSPDLPALLDDMREVRNQAAKAHW</sequence>
<evidence type="ECO:0000313" key="1">
    <source>
        <dbReference type="EMBL" id="PSR21087.1"/>
    </source>
</evidence>
<dbReference type="InterPro" id="IPR009078">
    <property type="entry name" value="Ferritin-like_SF"/>
</dbReference>
<dbReference type="PANTHER" id="PTHR30458:SF0">
    <property type="entry name" value="1,2-PHENYLACETYL-COA EPOXIDASE, SUBUNIT C"/>
    <property type="match status" value="1"/>
</dbReference>
<reference evidence="1 2" key="1">
    <citation type="journal article" date="2014" name="BMC Genomics">
        <title>Comparison of environmental and isolate Sulfobacillus genomes reveals diverse carbon, sulfur, nitrogen, and hydrogen metabolisms.</title>
        <authorList>
            <person name="Justice N.B."/>
            <person name="Norman A."/>
            <person name="Brown C.T."/>
            <person name="Singh A."/>
            <person name="Thomas B.C."/>
            <person name="Banfield J.F."/>
        </authorList>
    </citation>
    <scope>NUCLEOTIDE SEQUENCE [LARGE SCALE GENOMIC DNA]</scope>
    <source>
        <strain evidence="1">AMDSBA3</strain>
    </source>
</reference>
<dbReference type="Gene3D" id="1.20.1260.10">
    <property type="match status" value="1"/>
</dbReference>
<dbReference type="GO" id="GO:0005829">
    <property type="term" value="C:cytosol"/>
    <property type="evidence" value="ECO:0007669"/>
    <property type="project" value="TreeGrafter"/>
</dbReference>
<accession>A0A2T2WFQ8</accession>
<name>A0A2T2WFQ8_9FIRM</name>
<dbReference type="GO" id="GO:0010124">
    <property type="term" value="P:phenylacetate catabolic process"/>
    <property type="evidence" value="ECO:0007669"/>
    <property type="project" value="InterPro"/>
</dbReference>
<dbReference type="AlphaFoldDB" id="A0A2T2WFQ8"/>
<dbReference type="SUPFAM" id="SSF47240">
    <property type="entry name" value="Ferritin-like"/>
    <property type="match status" value="1"/>
</dbReference>
<dbReference type="Proteomes" id="UP000241848">
    <property type="component" value="Unassembled WGS sequence"/>
</dbReference>
<dbReference type="InterPro" id="IPR011882">
    <property type="entry name" value="PaaC"/>
</dbReference>
<dbReference type="PANTHER" id="PTHR30458">
    <property type="entry name" value="PHENYLACETIC ACID DEGRADATION PROTEIN PAA"/>
    <property type="match status" value="1"/>
</dbReference>
<protein>
    <submittedName>
        <fullName evidence="1">Phenylacetate-CoA oxygenase subunit PaaI</fullName>
    </submittedName>
</protein>
<dbReference type="Pfam" id="PF05138">
    <property type="entry name" value="PaaA_PaaC"/>
    <property type="match status" value="1"/>
</dbReference>